<gene>
    <name evidence="2" type="ORF">QWZ14_11010</name>
</gene>
<name>A0ABT8A5C8_9PROT</name>
<dbReference type="Proteomes" id="UP001529369">
    <property type="component" value="Unassembled WGS sequence"/>
</dbReference>
<dbReference type="InterPro" id="IPR000551">
    <property type="entry name" value="MerR-type_HTH_dom"/>
</dbReference>
<keyword evidence="3" id="KW-1185">Reference proteome</keyword>
<sequence length="124" mass="13867">MNIIELAEVVGETPRQIRYLIAEGFIPNPDGSRARPEYRESHVEAIRRYQRLRQDYKPAQIRILLEAEAQARDAERIPLAPGVTLVITPALLAADTHPRAIGDRAEAALRAFLQHPTKEPPDAG</sequence>
<organism evidence="2 3">
    <name type="scientific">Paeniroseomonas aquatica</name>
    <dbReference type="NCBI Taxonomy" id="373043"/>
    <lineage>
        <taxon>Bacteria</taxon>
        <taxon>Pseudomonadati</taxon>
        <taxon>Pseudomonadota</taxon>
        <taxon>Alphaproteobacteria</taxon>
        <taxon>Acetobacterales</taxon>
        <taxon>Acetobacteraceae</taxon>
        <taxon>Paeniroseomonas</taxon>
    </lineage>
</organism>
<evidence type="ECO:0000313" key="3">
    <source>
        <dbReference type="Proteomes" id="UP001529369"/>
    </source>
</evidence>
<evidence type="ECO:0000259" key="1">
    <source>
        <dbReference type="Pfam" id="PF13411"/>
    </source>
</evidence>
<dbReference type="Gene3D" id="1.10.1660.10">
    <property type="match status" value="1"/>
</dbReference>
<reference evidence="3" key="1">
    <citation type="journal article" date="2019" name="Int. J. Syst. Evol. Microbiol.">
        <title>The Global Catalogue of Microorganisms (GCM) 10K type strain sequencing project: providing services to taxonomists for standard genome sequencing and annotation.</title>
        <authorList>
            <consortium name="The Broad Institute Genomics Platform"/>
            <consortium name="The Broad Institute Genome Sequencing Center for Infectious Disease"/>
            <person name="Wu L."/>
            <person name="Ma J."/>
        </authorList>
    </citation>
    <scope>NUCLEOTIDE SEQUENCE [LARGE SCALE GENOMIC DNA]</scope>
    <source>
        <strain evidence="3">CECT 7131</strain>
    </source>
</reference>
<protein>
    <submittedName>
        <fullName evidence="2">MerR family transcriptional regulator</fullName>
    </submittedName>
</protein>
<evidence type="ECO:0000313" key="2">
    <source>
        <dbReference type="EMBL" id="MDN3564891.1"/>
    </source>
</evidence>
<dbReference type="EMBL" id="JAUFPN010000125">
    <property type="protein sequence ID" value="MDN3564891.1"/>
    <property type="molecule type" value="Genomic_DNA"/>
</dbReference>
<comment type="caution">
    <text evidence="2">The sequence shown here is derived from an EMBL/GenBank/DDBJ whole genome shotgun (WGS) entry which is preliminary data.</text>
</comment>
<dbReference type="InterPro" id="IPR009061">
    <property type="entry name" value="DNA-bd_dom_put_sf"/>
</dbReference>
<feature type="domain" description="HTH merR-type" evidence="1">
    <location>
        <begin position="1"/>
        <end position="67"/>
    </location>
</feature>
<dbReference type="SUPFAM" id="SSF46955">
    <property type="entry name" value="Putative DNA-binding domain"/>
    <property type="match status" value="1"/>
</dbReference>
<proteinExistence type="predicted"/>
<accession>A0ABT8A5C8</accession>
<dbReference type="Pfam" id="PF13411">
    <property type="entry name" value="MerR_1"/>
    <property type="match status" value="1"/>
</dbReference>
<dbReference type="RefSeq" id="WP_290316703.1">
    <property type="nucleotide sequence ID" value="NZ_JAUFPN010000125.1"/>
</dbReference>